<reference evidence="1 2" key="2">
    <citation type="journal article" date="2022" name="Mol. Ecol. Resour.">
        <title>The genomes of chicory, endive, great burdock and yacon provide insights into Asteraceae paleo-polyploidization history and plant inulin production.</title>
        <authorList>
            <person name="Fan W."/>
            <person name="Wang S."/>
            <person name="Wang H."/>
            <person name="Wang A."/>
            <person name="Jiang F."/>
            <person name="Liu H."/>
            <person name="Zhao H."/>
            <person name="Xu D."/>
            <person name="Zhang Y."/>
        </authorList>
    </citation>
    <scope>NUCLEOTIDE SEQUENCE [LARGE SCALE GENOMIC DNA]</scope>
    <source>
        <strain evidence="2">cv. Punajuju</strain>
        <tissue evidence="1">Leaves</tissue>
    </source>
</reference>
<reference evidence="2" key="1">
    <citation type="journal article" date="2022" name="Mol. Ecol. Resour.">
        <title>The genomes of chicory, endive, great burdock and yacon provide insights into Asteraceae palaeo-polyploidization history and plant inulin production.</title>
        <authorList>
            <person name="Fan W."/>
            <person name="Wang S."/>
            <person name="Wang H."/>
            <person name="Wang A."/>
            <person name="Jiang F."/>
            <person name="Liu H."/>
            <person name="Zhao H."/>
            <person name="Xu D."/>
            <person name="Zhang Y."/>
        </authorList>
    </citation>
    <scope>NUCLEOTIDE SEQUENCE [LARGE SCALE GENOMIC DNA]</scope>
    <source>
        <strain evidence="2">cv. Punajuju</strain>
    </source>
</reference>
<accession>A0ACB9G728</accession>
<name>A0ACB9G728_CICIN</name>
<protein>
    <submittedName>
        <fullName evidence="1">Uncharacterized protein</fullName>
    </submittedName>
</protein>
<dbReference type="EMBL" id="CM042010">
    <property type="protein sequence ID" value="KAI3779008.1"/>
    <property type="molecule type" value="Genomic_DNA"/>
</dbReference>
<sequence length="108" mass="12174">MKILNISSNFQNLKKYLGKKRNQQNNGKQNTKKMKTVRLGGGDGTTKHEASTKMDPENGRSYSSRRLKAFPMVSSRTGTQEIVDGNFVVEVYKRMVSSRDLSLDSSQI</sequence>
<dbReference type="Proteomes" id="UP001055811">
    <property type="component" value="Linkage Group LG02"/>
</dbReference>
<evidence type="ECO:0000313" key="1">
    <source>
        <dbReference type="EMBL" id="KAI3779008.1"/>
    </source>
</evidence>
<proteinExistence type="predicted"/>
<organism evidence="1 2">
    <name type="scientific">Cichorium intybus</name>
    <name type="common">Chicory</name>
    <dbReference type="NCBI Taxonomy" id="13427"/>
    <lineage>
        <taxon>Eukaryota</taxon>
        <taxon>Viridiplantae</taxon>
        <taxon>Streptophyta</taxon>
        <taxon>Embryophyta</taxon>
        <taxon>Tracheophyta</taxon>
        <taxon>Spermatophyta</taxon>
        <taxon>Magnoliopsida</taxon>
        <taxon>eudicotyledons</taxon>
        <taxon>Gunneridae</taxon>
        <taxon>Pentapetalae</taxon>
        <taxon>asterids</taxon>
        <taxon>campanulids</taxon>
        <taxon>Asterales</taxon>
        <taxon>Asteraceae</taxon>
        <taxon>Cichorioideae</taxon>
        <taxon>Cichorieae</taxon>
        <taxon>Cichoriinae</taxon>
        <taxon>Cichorium</taxon>
    </lineage>
</organism>
<gene>
    <name evidence="1" type="ORF">L2E82_08428</name>
</gene>
<comment type="caution">
    <text evidence="1">The sequence shown here is derived from an EMBL/GenBank/DDBJ whole genome shotgun (WGS) entry which is preliminary data.</text>
</comment>
<evidence type="ECO:0000313" key="2">
    <source>
        <dbReference type="Proteomes" id="UP001055811"/>
    </source>
</evidence>
<keyword evidence="2" id="KW-1185">Reference proteome</keyword>